<accession>A0ACC2JXG1</accession>
<organism evidence="1 2">
    <name type="scientific">Lasiodiplodia mahajangana</name>
    <dbReference type="NCBI Taxonomy" id="1108764"/>
    <lineage>
        <taxon>Eukaryota</taxon>
        <taxon>Fungi</taxon>
        <taxon>Dikarya</taxon>
        <taxon>Ascomycota</taxon>
        <taxon>Pezizomycotina</taxon>
        <taxon>Dothideomycetes</taxon>
        <taxon>Dothideomycetes incertae sedis</taxon>
        <taxon>Botryosphaeriales</taxon>
        <taxon>Botryosphaeriaceae</taxon>
        <taxon>Lasiodiplodia</taxon>
    </lineage>
</organism>
<keyword evidence="2" id="KW-1185">Reference proteome</keyword>
<dbReference type="EMBL" id="JAPUUL010000165">
    <property type="protein sequence ID" value="KAJ8132200.1"/>
    <property type="molecule type" value="Genomic_DNA"/>
</dbReference>
<sequence>MDSSVVFAWLSDVCSGSPTPPDIEPVVWPPSPQTRGQCLQRQRQQQSYPSAVVNPGLDQISTHSQTTKMLRRSLRKSKAPRNPANGTWQLDSVSSAINEIDRDTVLQHDVERASDQDQLVGQSDDTAAAADSPFTAPRPPVASTTATSQSMSRSSRKIGPIDSSTSLPPVDQSETGRSQSAITGSAKTRSKSPMKNSASLLKLDKRVYWEMLSREELMEKMQDRKSDKLLRSIYTALKDGFLPIELHDVLDEELDARESFFAERPSRPATKAQLRQAKLLLMSSYGLSFPPTKQKGRDGVDGVADKRLSTFLHLQSLLSELEALRTVVAATANYTKNVRTEACWNENVHKPMLDLAVLYTPGVGVENITRANIAKEFLPPTSFHHLSLPPDGKLIDYAMVLQPPRCDRVDPNGSNKLTLERIADFVGRLEYESFSQTPYKPLVEMPSGIFIETKIAGGQKSDEAQTQLGVWLASWYGRVSKFPCVPAQTNNTILAAPVLPILIIEGGYWYLYFAFDRGSMYEVCGRVSIGSTNELSDAYRLLAVLRILAHWMATEFTTWVEDCLQKAGVE</sequence>
<dbReference type="Proteomes" id="UP001153332">
    <property type="component" value="Unassembled WGS sequence"/>
</dbReference>
<comment type="caution">
    <text evidence="1">The sequence shown here is derived from an EMBL/GenBank/DDBJ whole genome shotgun (WGS) entry which is preliminary data.</text>
</comment>
<proteinExistence type="predicted"/>
<protein>
    <submittedName>
        <fullName evidence="1">Uncharacterized protein</fullName>
    </submittedName>
</protein>
<name>A0ACC2JXG1_9PEZI</name>
<gene>
    <name evidence="1" type="ORF">O1611_g1427</name>
</gene>
<evidence type="ECO:0000313" key="2">
    <source>
        <dbReference type="Proteomes" id="UP001153332"/>
    </source>
</evidence>
<evidence type="ECO:0000313" key="1">
    <source>
        <dbReference type="EMBL" id="KAJ8132200.1"/>
    </source>
</evidence>
<reference evidence="1" key="1">
    <citation type="submission" date="2022-12" db="EMBL/GenBank/DDBJ databases">
        <title>Genome Sequence of Lasiodiplodia mahajangana.</title>
        <authorList>
            <person name="Buettner E."/>
        </authorList>
    </citation>
    <scope>NUCLEOTIDE SEQUENCE</scope>
    <source>
        <strain evidence="1">VT137</strain>
    </source>
</reference>